<evidence type="ECO:0000313" key="2">
    <source>
        <dbReference type="Proteomes" id="UP001163324"/>
    </source>
</evidence>
<dbReference type="EMBL" id="CM047942">
    <property type="protein sequence ID" value="KAI9901293.1"/>
    <property type="molecule type" value="Genomic_DNA"/>
</dbReference>
<name>A0ACC0V4S8_9HYPO</name>
<reference evidence="1" key="1">
    <citation type="submission" date="2022-10" db="EMBL/GenBank/DDBJ databases">
        <title>Complete Genome of Trichothecium roseum strain YXFP-22015, a Plant Pathogen Isolated from Citrus.</title>
        <authorList>
            <person name="Wang Y."/>
            <person name="Zhu L."/>
        </authorList>
    </citation>
    <scope>NUCLEOTIDE SEQUENCE</scope>
    <source>
        <strain evidence="1">YXFP-22015</strain>
    </source>
</reference>
<dbReference type="Proteomes" id="UP001163324">
    <property type="component" value="Chromosome 3"/>
</dbReference>
<evidence type="ECO:0000313" key="1">
    <source>
        <dbReference type="EMBL" id="KAI9901293.1"/>
    </source>
</evidence>
<organism evidence="1 2">
    <name type="scientific">Trichothecium roseum</name>
    <dbReference type="NCBI Taxonomy" id="47278"/>
    <lineage>
        <taxon>Eukaryota</taxon>
        <taxon>Fungi</taxon>
        <taxon>Dikarya</taxon>
        <taxon>Ascomycota</taxon>
        <taxon>Pezizomycotina</taxon>
        <taxon>Sordariomycetes</taxon>
        <taxon>Hypocreomycetidae</taxon>
        <taxon>Hypocreales</taxon>
        <taxon>Hypocreales incertae sedis</taxon>
        <taxon>Trichothecium</taxon>
    </lineage>
</organism>
<gene>
    <name evidence="1" type="ORF">N3K66_003110</name>
</gene>
<proteinExistence type="predicted"/>
<accession>A0ACC0V4S8</accession>
<protein>
    <submittedName>
        <fullName evidence="1">Uncharacterized protein</fullName>
    </submittedName>
</protein>
<keyword evidence="2" id="KW-1185">Reference proteome</keyword>
<sequence length="167" mass="18614">MYVRTLGNQATHTPYSVPSISLPLSEPQLSRTLVSITWLTTQPPRPPPFEHPSYPSDTGPLVFIPWNRLQHSGYKDVKQKDDAKIESYEKGEKKVPSHYGQIFTNLHNAIPSAEYSVRNAHSEGGGLFDVATVKYHNSLRSVTSFIAAYKDVSDSTEYGAIVGTEYN</sequence>
<comment type="caution">
    <text evidence="1">The sequence shown here is derived from an EMBL/GenBank/DDBJ whole genome shotgun (WGS) entry which is preliminary data.</text>
</comment>